<dbReference type="PANTHER" id="PTHR47074">
    <property type="entry name" value="BNAC02G40300D PROTEIN"/>
    <property type="match status" value="1"/>
</dbReference>
<comment type="caution">
    <text evidence="3">The sequence shown here is derived from an EMBL/GenBank/DDBJ whole genome shotgun (WGS) entry which is preliminary data.</text>
</comment>
<feature type="compositionally biased region" description="Low complexity" evidence="1">
    <location>
        <begin position="295"/>
        <end position="311"/>
    </location>
</feature>
<gene>
    <name evidence="3" type="ORF">BAE44_0012167</name>
</gene>
<reference evidence="3 4" key="1">
    <citation type="submission" date="2016-09" db="EMBL/GenBank/DDBJ databases">
        <title>The draft genome of Dichanthelium oligosanthes: A C3 panicoid grass species.</title>
        <authorList>
            <person name="Studer A.J."/>
            <person name="Schnable J.C."/>
            <person name="Brutnell T.P."/>
        </authorList>
    </citation>
    <scope>NUCLEOTIDE SEQUENCE [LARGE SCALE GENOMIC DNA]</scope>
    <source>
        <strain evidence="4">cv. Kellogg 1175</strain>
        <tissue evidence="3">Leaf</tissue>
    </source>
</reference>
<dbReference type="GO" id="GO:0003676">
    <property type="term" value="F:nucleic acid binding"/>
    <property type="evidence" value="ECO:0007669"/>
    <property type="project" value="InterPro"/>
</dbReference>
<proteinExistence type="predicted"/>
<protein>
    <recommendedName>
        <fullName evidence="2">RNase H type-1 domain-containing protein</fullName>
    </recommendedName>
</protein>
<dbReference type="Pfam" id="PF13456">
    <property type="entry name" value="RVT_3"/>
    <property type="match status" value="1"/>
</dbReference>
<evidence type="ECO:0000259" key="2">
    <source>
        <dbReference type="Pfam" id="PF13456"/>
    </source>
</evidence>
<feature type="domain" description="RNase H type-1" evidence="2">
    <location>
        <begin position="41"/>
        <end position="163"/>
    </location>
</feature>
<dbReference type="AlphaFoldDB" id="A0A1E5VP20"/>
<evidence type="ECO:0000313" key="3">
    <source>
        <dbReference type="EMBL" id="OEL26814.1"/>
    </source>
</evidence>
<feature type="non-terminal residue" evidence="3">
    <location>
        <position position="1"/>
    </location>
</feature>
<dbReference type="PANTHER" id="PTHR47074:SF70">
    <property type="entry name" value="OS07G0513450 PROTEIN"/>
    <property type="match status" value="1"/>
</dbReference>
<name>A0A1E5VP20_9POAL</name>
<dbReference type="STRING" id="888268.A0A1E5VP20"/>
<sequence length="387" mass="43128">LACIVASQFDEFLKIAMKKQKPPLERTKNWTRLTKDKLKINSDRAYNDNTEDGGWVFMIRDSGGEVIHAGAARGPHLMDAFHAEVLACLAGIKAARDKSTVNVAVEVDSGPVRDATEGRSFSLAPTRGLISEFKSLISTSFMYFSIKYCPRVCNKAVHALTSRSCKTESSRPCIYTLLVELSKILLLLAKPKANQKDRLPSRFYRGSSFSLIQFSQHLHTCFHRLWDRHFRENYPLPLVTLVPIRSFSFDSPARCPVTVLTHRPPRRCSPGRLPAPVPAPRRSAPPRPHARRPAAHAAAPSDARVPSSQPLRPRRPWSPLPAYAWGSYAAGRPWPLRPRAATVASAYRLRGCRRGRSASAPEHFCNTSGVTVRAFNLIACIMLDLNV</sequence>
<dbReference type="GO" id="GO:0004523">
    <property type="term" value="F:RNA-DNA hybrid ribonuclease activity"/>
    <property type="evidence" value="ECO:0007669"/>
    <property type="project" value="InterPro"/>
</dbReference>
<dbReference type="InterPro" id="IPR052929">
    <property type="entry name" value="RNase_H-like_EbsB-rel"/>
</dbReference>
<dbReference type="SUPFAM" id="SSF53098">
    <property type="entry name" value="Ribonuclease H-like"/>
    <property type="match status" value="1"/>
</dbReference>
<organism evidence="3 4">
    <name type="scientific">Dichanthelium oligosanthes</name>
    <dbReference type="NCBI Taxonomy" id="888268"/>
    <lineage>
        <taxon>Eukaryota</taxon>
        <taxon>Viridiplantae</taxon>
        <taxon>Streptophyta</taxon>
        <taxon>Embryophyta</taxon>
        <taxon>Tracheophyta</taxon>
        <taxon>Spermatophyta</taxon>
        <taxon>Magnoliopsida</taxon>
        <taxon>Liliopsida</taxon>
        <taxon>Poales</taxon>
        <taxon>Poaceae</taxon>
        <taxon>PACMAD clade</taxon>
        <taxon>Panicoideae</taxon>
        <taxon>Panicodae</taxon>
        <taxon>Paniceae</taxon>
        <taxon>Dichantheliinae</taxon>
        <taxon>Dichanthelium</taxon>
    </lineage>
</organism>
<feature type="region of interest" description="Disordered" evidence="1">
    <location>
        <begin position="266"/>
        <end position="313"/>
    </location>
</feature>
<keyword evidence="4" id="KW-1185">Reference proteome</keyword>
<dbReference type="Gene3D" id="3.30.420.10">
    <property type="entry name" value="Ribonuclease H-like superfamily/Ribonuclease H"/>
    <property type="match status" value="1"/>
</dbReference>
<dbReference type="Proteomes" id="UP000095767">
    <property type="component" value="Unassembled WGS sequence"/>
</dbReference>
<dbReference type="InterPro" id="IPR044730">
    <property type="entry name" value="RNase_H-like_dom_plant"/>
</dbReference>
<feature type="compositionally biased region" description="Pro residues" evidence="1">
    <location>
        <begin position="273"/>
        <end position="287"/>
    </location>
</feature>
<accession>A0A1E5VP20</accession>
<dbReference type="InterPro" id="IPR012337">
    <property type="entry name" value="RNaseH-like_sf"/>
</dbReference>
<dbReference type="InterPro" id="IPR002156">
    <property type="entry name" value="RNaseH_domain"/>
</dbReference>
<evidence type="ECO:0000313" key="4">
    <source>
        <dbReference type="Proteomes" id="UP000095767"/>
    </source>
</evidence>
<dbReference type="InterPro" id="IPR036397">
    <property type="entry name" value="RNaseH_sf"/>
</dbReference>
<evidence type="ECO:0000256" key="1">
    <source>
        <dbReference type="SAM" id="MobiDB-lite"/>
    </source>
</evidence>
<dbReference type="EMBL" id="LWDX02033918">
    <property type="protein sequence ID" value="OEL26814.1"/>
    <property type="molecule type" value="Genomic_DNA"/>
</dbReference>
<dbReference type="CDD" id="cd06222">
    <property type="entry name" value="RNase_H_like"/>
    <property type="match status" value="1"/>
</dbReference>